<feature type="domain" description="Thioredoxin-like fold" evidence="4">
    <location>
        <begin position="155"/>
        <end position="270"/>
    </location>
</feature>
<accession>A0A9E1GKU6</accession>
<feature type="region of interest" description="Disordered" evidence="1">
    <location>
        <begin position="284"/>
        <end position="312"/>
    </location>
</feature>
<feature type="domain" description="Disulphide bond isomerase DsbC/G N-terminal" evidence="3">
    <location>
        <begin position="62"/>
        <end position="124"/>
    </location>
</feature>
<dbReference type="Gene3D" id="3.40.30.10">
    <property type="entry name" value="Glutaredoxin"/>
    <property type="match status" value="1"/>
</dbReference>
<reference evidence="5" key="1">
    <citation type="submission" date="2021-02" db="EMBL/GenBank/DDBJ databases">
        <title>Infant gut strain persistence is associated with maternal origin, phylogeny, and functional potential including surface adhesion and iron acquisition.</title>
        <authorList>
            <person name="Lou Y.C."/>
        </authorList>
    </citation>
    <scope>NUCLEOTIDE SEQUENCE</scope>
    <source>
        <strain evidence="5">L2_039_000G1_dasL2_039_000G1_maxbin2.maxbin.077</strain>
    </source>
</reference>
<gene>
    <name evidence="5" type="ORF">KH315_08615</name>
</gene>
<comment type="caution">
    <text evidence="5">The sequence shown here is derived from an EMBL/GenBank/DDBJ whole genome shotgun (WGS) entry which is preliminary data.</text>
</comment>
<sequence>MNTSFKRTLITVAVAAATAITAASSYAAGTIEDFQARVNKIAAEKGVPAPDVKKDLEAQARVDAQEEQTREALAKVSPIERIVAIDADVIRAIKSKDGKIMYLVDNGRFAFIGKMVDVWNRKELSTIEDIADAVSHIDLKRVGFKLDQVNHISVGSGAKQVVAFVDPQCGWCHKLVGELNANPDYYKNYTWNFVILPVLGDRSVQLSKKLHCAKTTDQGEKFKAFQGGFRAIEALEQQSDCDMTNFESTLTVARALGVQGVPMVIAPDGRFERGKPRDLKAFLEPAAPKASTASTTDAAQAAAKAEPAPATK</sequence>
<dbReference type="InterPro" id="IPR012336">
    <property type="entry name" value="Thioredoxin-like_fold"/>
</dbReference>
<evidence type="ECO:0000313" key="6">
    <source>
        <dbReference type="Proteomes" id="UP000811365"/>
    </source>
</evidence>
<evidence type="ECO:0000313" key="5">
    <source>
        <dbReference type="EMBL" id="MBS6622205.1"/>
    </source>
</evidence>
<dbReference type="Pfam" id="PF13098">
    <property type="entry name" value="Thioredoxin_2"/>
    <property type="match status" value="1"/>
</dbReference>
<evidence type="ECO:0000259" key="3">
    <source>
        <dbReference type="Pfam" id="PF10411"/>
    </source>
</evidence>
<feature type="signal peptide" evidence="2">
    <location>
        <begin position="1"/>
        <end position="27"/>
    </location>
</feature>
<dbReference type="Pfam" id="PF10411">
    <property type="entry name" value="DsbC_N"/>
    <property type="match status" value="1"/>
</dbReference>
<dbReference type="PANTHER" id="PTHR35272:SF3">
    <property type="entry name" value="THIOL:DISULFIDE INTERCHANGE PROTEIN DSBC"/>
    <property type="match status" value="1"/>
</dbReference>
<organism evidence="5 6">
    <name type="scientific">Faecalibacterium prausnitzii</name>
    <dbReference type="NCBI Taxonomy" id="853"/>
    <lineage>
        <taxon>Bacteria</taxon>
        <taxon>Bacillati</taxon>
        <taxon>Bacillota</taxon>
        <taxon>Clostridia</taxon>
        <taxon>Eubacteriales</taxon>
        <taxon>Oscillospiraceae</taxon>
        <taxon>Faecalibacterium</taxon>
    </lineage>
</organism>
<keyword evidence="2" id="KW-0732">Signal</keyword>
<protein>
    <submittedName>
        <fullName evidence="5">Thioredoxin fold domain-containing protein</fullName>
    </submittedName>
</protein>
<dbReference type="Proteomes" id="UP000811365">
    <property type="component" value="Unassembled WGS sequence"/>
</dbReference>
<evidence type="ECO:0000256" key="1">
    <source>
        <dbReference type="SAM" id="MobiDB-lite"/>
    </source>
</evidence>
<dbReference type="InterPro" id="IPR018950">
    <property type="entry name" value="DiS-bond_isomerase_DsbC/G_N"/>
</dbReference>
<evidence type="ECO:0000256" key="2">
    <source>
        <dbReference type="SAM" id="SignalP"/>
    </source>
</evidence>
<dbReference type="InterPro" id="IPR036249">
    <property type="entry name" value="Thioredoxin-like_sf"/>
</dbReference>
<dbReference type="InterPro" id="IPR051470">
    <property type="entry name" value="Thiol:disulfide_interchange"/>
</dbReference>
<evidence type="ECO:0000259" key="4">
    <source>
        <dbReference type="Pfam" id="PF13098"/>
    </source>
</evidence>
<dbReference type="SUPFAM" id="SSF52833">
    <property type="entry name" value="Thioredoxin-like"/>
    <property type="match status" value="1"/>
</dbReference>
<dbReference type="PANTHER" id="PTHR35272">
    <property type="entry name" value="THIOL:DISULFIDE INTERCHANGE PROTEIN DSBC-RELATED"/>
    <property type="match status" value="1"/>
</dbReference>
<dbReference type="EMBL" id="JAGZYH010000029">
    <property type="protein sequence ID" value="MBS6622205.1"/>
    <property type="molecule type" value="Genomic_DNA"/>
</dbReference>
<feature type="chain" id="PRO_5038737254" evidence="2">
    <location>
        <begin position="28"/>
        <end position="312"/>
    </location>
</feature>
<proteinExistence type="predicted"/>
<name>A0A9E1GKU6_9FIRM</name>
<dbReference type="AlphaFoldDB" id="A0A9E1GKU6"/>